<protein>
    <recommendedName>
        <fullName evidence="3">HAD-superfamily subfamily IIA hydrolase</fullName>
    </recommendedName>
</protein>
<dbReference type="SUPFAM" id="SSF56784">
    <property type="entry name" value="HAD-like"/>
    <property type="match status" value="1"/>
</dbReference>
<dbReference type="GO" id="GO:0005739">
    <property type="term" value="C:mitochondrion"/>
    <property type="evidence" value="ECO:0007669"/>
    <property type="project" value="TreeGrafter"/>
</dbReference>
<dbReference type="InterPro" id="IPR006357">
    <property type="entry name" value="HAD-SF_hydro_IIA"/>
</dbReference>
<dbReference type="PANTHER" id="PTHR14269">
    <property type="entry name" value="CDP-DIACYLGLYCEROL--GLYCEROL-3-PHOSPHATE 3-PHOSPHATIDYLTRANSFERASE-RELATED"/>
    <property type="match status" value="1"/>
</dbReference>
<dbReference type="InterPro" id="IPR023214">
    <property type="entry name" value="HAD_sf"/>
</dbReference>
<dbReference type="InterPro" id="IPR036412">
    <property type="entry name" value="HAD-like_sf"/>
</dbReference>
<reference evidence="1" key="1">
    <citation type="submission" date="2023-02" db="EMBL/GenBank/DDBJ databases">
        <authorList>
            <person name="Palmer J.M."/>
        </authorList>
    </citation>
    <scope>NUCLEOTIDE SEQUENCE</scope>
    <source>
        <strain evidence="1">FW57</strain>
    </source>
</reference>
<comment type="caution">
    <text evidence="1">The sequence shown here is derived from an EMBL/GenBank/DDBJ whole genome shotgun (WGS) entry which is preliminary data.</text>
</comment>
<dbReference type="Pfam" id="PF13242">
    <property type="entry name" value="Hydrolase_like"/>
    <property type="match status" value="1"/>
</dbReference>
<dbReference type="Pfam" id="PF13344">
    <property type="entry name" value="Hydrolase_6"/>
    <property type="match status" value="1"/>
</dbReference>
<sequence length="337" mass="37202">MAGVAAPVYRIDGVLLHVAKPIPGAPEVLKFLNDYNIPFILLTNGGGKHETERVKDLEKRLGVHLSTDNFVQSHTPFQELLEGPNSLRDKTVLVTGSDYEKCRAIFRDSSLSSHLKIDAMFVLNDPRDWALDLQVMTDLLLSHAGYLGTYSPRNASADLPNCGWQRDGQPPLYFSNADLFWSANYPLPRLGQGAFQASLAGLWRRITGGHELERTSIGKPYGETYRFAERVLAGHRHEVLRVLGQGRHEPGVGQLRRVYMVGDNPESDIAGANGHASEHGTEWVSVLVKTGVWSEKRGGKLEGEFEPKAVVDDVTAAVKWALKKEGWTQGEGGAKLR</sequence>
<dbReference type="AlphaFoldDB" id="A0AAD4I166"/>
<accession>A0AAD4I166</accession>
<dbReference type="EMBL" id="JAHCVI010000001">
    <property type="protein sequence ID" value="KAG7291797.1"/>
    <property type="molecule type" value="Genomic_DNA"/>
</dbReference>
<gene>
    <name evidence="1" type="ORF">NEMBOFW57_001818</name>
</gene>
<evidence type="ECO:0000313" key="2">
    <source>
        <dbReference type="Proteomes" id="UP001197093"/>
    </source>
</evidence>
<dbReference type="Proteomes" id="UP001197093">
    <property type="component" value="Unassembled WGS sequence"/>
</dbReference>
<proteinExistence type="predicted"/>
<evidence type="ECO:0008006" key="3">
    <source>
        <dbReference type="Google" id="ProtNLM"/>
    </source>
</evidence>
<dbReference type="Gene3D" id="3.40.50.1000">
    <property type="entry name" value="HAD superfamily/HAD-like"/>
    <property type="match status" value="2"/>
</dbReference>
<dbReference type="PANTHER" id="PTHR14269:SF57">
    <property type="entry name" value="SUPERFAMILY HYDROLASE, PUTATIVE (AFU_ORTHOLOGUE AFUA_2G02580)-RELATED"/>
    <property type="match status" value="1"/>
</dbReference>
<name>A0AAD4I166_9PEZI</name>
<evidence type="ECO:0000313" key="1">
    <source>
        <dbReference type="EMBL" id="KAG7291797.1"/>
    </source>
</evidence>
<organism evidence="1 2">
    <name type="scientific">Staphylotrichum longicolle</name>
    <dbReference type="NCBI Taxonomy" id="669026"/>
    <lineage>
        <taxon>Eukaryota</taxon>
        <taxon>Fungi</taxon>
        <taxon>Dikarya</taxon>
        <taxon>Ascomycota</taxon>
        <taxon>Pezizomycotina</taxon>
        <taxon>Sordariomycetes</taxon>
        <taxon>Sordariomycetidae</taxon>
        <taxon>Sordariales</taxon>
        <taxon>Chaetomiaceae</taxon>
        <taxon>Staphylotrichum</taxon>
    </lineage>
</organism>
<keyword evidence="2" id="KW-1185">Reference proteome</keyword>
<dbReference type="NCBIfam" id="TIGR01460">
    <property type="entry name" value="HAD-SF-IIA"/>
    <property type="match status" value="1"/>
</dbReference>
<dbReference type="InterPro" id="IPR050324">
    <property type="entry name" value="CDP-alcohol_PTase-I"/>
</dbReference>
<dbReference type="GO" id="GO:0046474">
    <property type="term" value="P:glycerophospholipid biosynthetic process"/>
    <property type="evidence" value="ECO:0007669"/>
    <property type="project" value="TreeGrafter"/>
</dbReference>